<gene>
    <name evidence="2" type="ORF">NDU88_002365</name>
</gene>
<dbReference type="EMBL" id="JANPWB010000002">
    <property type="protein sequence ID" value="KAJ1206972.1"/>
    <property type="molecule type" value="Genomic_DNA"/>
</dbReference>
<accession>A0AAV7W343</accession>
<name>A0AAV7W343_PLEWA</name>
<protein>
    <submittedName>
        <fullName evidence="2">Uncharacterized protein</fullName>
    </submittedName>
</protein>
<reference evidence="2" key="1">
    <citation type="journal article" date="2022" name="bioRxiv">
        <title>Sequencing and chromosome-scale assembly of the giantPleurodeles waltlgenome.</title>
        <authorList>
            <person name="Brown T."/>
            <person name="Elewa A."/>
            <person name="Iarovenko S."/>
            <person name="Subramanian E."/>
            <person name="Araus A.J."/>
            <person name="Petzold A."/>
            <person name="Susuki M."/>
            <person name="Suzuki K.-i.T."/>
            <person name="Hayashi T."/>
            <person name="Toyoda A."/>
            <person name="Oliveira C."/>
            <person name="Osipova E."/>
            <person name="Leigh N.D."/>
            <person name="Simon A."/>
            <person name="Yun M.H."/>
        </authorList>
    </citation>
    <scope>NUCLEOTIDE SEQUENCE</scope>
    <source>
        <strain evidence="2">20211129_DDA</strain>
        <tissue evidence="2">Liver</tissue>
    </source>
</reference>
<sequence length="131" mass="14439">MRPLDLTTILKAIQDSREVVKNKADGLRMGASLIRQDLRKMMESVTKAEARISSAEDNLTTLKTQMLRPTLARLPTLLLTLPQDTTVIGGDFNTALGPVRDTSNDARPGPWTGSTCRSTWVDSLGLCVVWR</sequence>
<evidence type="ECO:0000313" key="2">
    <source>
        <dbReference type="EMBL" id="KAJ1206972.1"/>
    </source>
</evidence>
<dbReference type="Proteomes" id="UP001066276">
    <property type="component" value="Chromosome 1_2"/>
</dbReference>
<organism evidence="2 3">
    <name type="scientific">Pleurodeles waltl</name>
    <name type="common">Iberian ribbed newt</name>
    <dbReference type="NCBI Taxonomy" id="8319"/>
    <lineage>
        <taxon>Eukaryota</taxon>
        <taxon>Metazoa</taxon>
        <taxon>Chordata</taxon>
        <taxon>Craniata</taxon>
        <taxon>Vertebrata</taxon>
        <taxon>Euteleostomi</taxon>
        <taxon>Amphibia</taxon>
        <taxon>Batrachia</taxon>
        <taxon>Caudata</taxon>
        <taxon>Salamandroidea</taxon>
        <taxon>Salamandridae</taxon>
        <taxon>Pleurodelinae</taxon>
        <taxon>Pleurodeles</taxon>
    </lineage>
</organism>
<proteinExistence type="predicted"/>
<dbReference type="AlphaFoldDB" id="A0AAV7W343"/>
<evidence type="ECO:0000313" key="3">
    <source>
        <dbReference type="Proteomes" id="UP001066276"/>
    </source>
</evidence>
<keyword evidence="3" id="KW-1185">Reference proteome</keyword>
<comment type="caution">
    <text evidence="2">The sequence shown here is derived from an EMBL/GenBank/DDBJ whole genome shotgun (WGS) entry which is preliminary data.</text>
</comment>
<evidence type="ECO:0000256" key="1">
    <source>
        <dbReference type="SAM" id="Coils"/>
    </source>
</evidence>
<feature type="coiled-coil region" evidence="1">
    <location>
        <begin position="38"/>
        <end position="65"/>
    </location>
</feature>
<keyword evidence="1" id="KW-0175">Coiled coil</keyword>